<reference evidence="3" key="1">
    <citation type="journal article" date="2019" name="Int. J. Syst. Evol. Microbiol.">
        <title>The Global Catalogue of Microorganisms (GCM) 10K type strain sequencing project: providing services to taxonomists for standard genome sequencing and annotation.</title>
        <authorList>
            <consortium name="The Broad Institute Genomics Platform"/>
            <consortium name="The Broad Institute Genome Sequencing Center for Infectious Disease"/>
            <person name="Wu L."/>
            <person name="Ma J."/>
        </authorList>
    </citation>
    <scope>NUCLEOTIDE SEQUENCE [LARGE SCALE GENOMIC DNA]</scope>
    <source>
        <strain evidence="3">CGMCC 4.7396</strain>
    </source>
</reference>
<evidence type="ECO:0000313" key="2">
    <source>
        <dbReference type="EMBL" id="MFC3490956.1"/>
    </source>
</evidence>
<evidence type="ECO:0000313" key="3">
    <source>
        <dbReference type="Proteomes" id="UP001595712"/>
    </source>
</evidence>
<feature type="chain" id="PRO_5047224379" evidence="1">
    <location>
        <begin position="30"/>
        <end position="134"/>
    </location>
</feature>
<dbReference type="EMBL" id="JBHRWO010000002">
    <property type="protein sequence ID" value="MFC3490956.1"/>
    <property type="molecule type" value="Genomic_DNA"/>
</dbReference>
<dbReference type="Proteomes" id="UP001595712">
    <property type="component" value="Unassembled WGS sequence"/>
</dbReference>
<keyword evidence="1" id="KW-0732">Signal</keyword>
<dbReference type="Pfam" id="PF03995">
    <property type="entry name" value="Inhibitor_I36"/>
    <property type="match status" value="1"/>
</dbReference>
<accession>A0ABV7PR06</accession>
<protein>
    <submittedName>
        <fullName evidence="2">Peptidase inhibitor family I36 protein</fullName>
    </submittedName>
</protein>
<feature type="signal peptide" evidence="1">
    <location>
        <begin position="1"/>
        <end position="29"/>
    </location>
</feature>
<comment type="caution">
    <text evidence="2">The sequence shown here is derived from an EMBL/GenBank/DDBJ whole genome shotgun (WGS) entry which is preliminary data.</text>
</comment>
<gene>
    <name evidence="2" type="ORF">ACFO8M_00435</name>
</gene>
<dbReference type="RefSeq" id="WP_387968983.1">
    <property type="nucleotide sequence ID" value="NZ_JBHRWO010000002.1"/>
</dbReference>
<name>A0ABV7PR06_9ACTN</name>
<keyword evidence="3" id="KW-1185">Reference proteome</keyword>
<dbReference type="Gene3D" id="2.60.20.10">
    <property type="entry name" value="Crystallins"/>
    <property type="match status" value="1"/>
</dbReference>
<proteinExistence type="predicted"/>
<sequence>MSKKFKFASAAAGAAVLIATGFTGGAASAADTEQASQDCKPAHLCLWEHTGYSGWKIVEWAPLHSEDTYELADTALHRASSVQNNSHLPVLLYSGRAGNGMFLCVTAGGASADLAELGFADKATSMKAYDPGYC</sequence>
<evidence type="ECO:0000256" key="1">
    <source>
        <dbReference type="SAM" id="SignalP"/>
    </source>
</evidence>
<organism evidence="2 3">
    <name type="scientific">Glycomyces rhizosphaerae</name>
    <dbReference type="NCBI Taxonomy" id="2054422"/>
    <lineage>
        <taxon>Bacteria</taxon>
        <taxon>Bacillati</taxon>
        <taxon>Actinomycetota</taxon>
        <taxon>Actinomycetes</taxon>
        <taxon>Glycomycetales</taxon>
        <taxon>Glycomycetaceae</taxon>
        <taxon>Glycomyces</taxon>
    </lineage>
</organism>